<name>A0A8H7RIS4_9FUNG</name>
<evidence type="ECO:0008006" key="3">
    <source>
        <dbReference type="Google" id="ProtNLM"/>
    </source>
</evidence>
<organism evidence="1 2">
    <name type="scientific">Circinella minor</name>
    <dbReference type="NCBI Taxonomy" id="1195481"/>
    <lineage>
        <taxon>Eukaryota</taxon>
        <taxon>Fungi</taxon>
        <taxon>Fungi incertae sedis</taxon>
        <taxon>Mucoromycota</taxon>
        <taxon>Mucoromycotina</taxon>
        <taxon>Mucoromycetes</taxon>
        <taxon>Mucorales</taxon>
        <taxon>Lichtheimiaceae</taxon>
        <taxon>Circinella</taxon>
    </lineage>
</organism>
<accession>A0A8H7RIS4</accession>
<keyword evidence="2" id="KW-1185">Reference proteome</keyword>
<dbReference type="AlphaFoldDB" id="A0A8H7RIS4"/>
<gene>
    <name evidence="1" type="ORF">INT45_002660</name>
</gene>
<reference evidence="1 2" key="1">
    <citation type="submission" date="2020-12" db="EMBL/GenBank/DDBJ databases">
        <title>Metabolic potential, ecology and presence of endohyphal bacteria is reflected in genomic diversity of Mucoromycotina.</title>
        <authorList>
            <person name="Muszewska A."/>
            <person name="Okrasinska A."/>
            <person name="Steczkiewicz K."/>
            <person name="Drgas O."/>
            <person name="Orlowska M."/>
            <person name="Perlinska-Lenart U."/>
            <person name="Aleksandrzak-Piekarczyk T."/>
            <person name="Szatraj K."/>
            <person name="Zielenkiewicz U."/>
            <person name="Pilsyk S."/>
            <person name="Malc E."/>
            <person name="Mieczkowski P."/>
            <person name="Kruszewska J.S."/>
            <person name="Biernat P."/>
            <person name="Pawlowska J."/>
        </authorList>
    </citation>
    <scope>NUCLEOTIDE SEQUENCE [LARGE SCALE GENOMIC DNA]</scope>
    <source>
        <strain evidence="1 2">CBS 142.35</strain>
    </source>
</reference>
<dbReference type="Gene3D" id="3.40.1310.20">
    <property type="match status" value="1"/>
</dbReference>
<evidence type="ECO:0000313" key="2">
    <source>
        <dbReference type="Proteomes" id="UP000646827"/>
    </source>
</evidence>
<dbReference type="EMBL" id="JAEPRB010000766">
    <property type="protein sequence ID" value="KAG2212234.1"/>
    <property type="molecule type" value="Genomic_DNA"/>
</dbReference>
<comment type="caution">
    <text evidence="1">The sequence shown here is derived from an EMBL/GenBank/DDBJ whole genome shotgun (WGS) entry which is preliminary data.</text>
</comment>
<dbReference type="Proteomes" id="UP000646827">
    <property type="component" value="Unassembled WGS sequence"/>
</dbReference>
<sequence>MAEFVPILGITLTLLIERAKHLAKNYQYIDYKPLVTQMRSELEKDLKMAKTDKATKDDSCNKIIRIIRAFVTERFTKHKRIGYRIEKAITCNEIAPETGEKHVHIWIQMDERFDTKTAHKFFTIDGVTPNMKPGGNPQKAISYCMKGMDYVCYNMNPNYEIKTQKIHRQLLGYQLITKQLNMRKATEIYPELLWKDDTVKFNLNSYFHNANMENNLGNKLDIWSMFGGKNKIPQY</sequence>
<protein>
    <recommendedName>
        <fullName evidence="3">Replication protein</fullName>
    </recommendedName>
</protein>
<dbReference type="SUPFAM" id="SSF55464">
    <property type="entry name" value="Origin of replication-binding domain, RBD-like"/>
    <property type="match status" value="1"/>
</dbReference>
<evidence type="ECO:0000313" key="1">
    <source>
        <dbReference type="EMBL" id="KAG2212234.1"/>
    </source>
</evidence>
<proteinExistence type="predicted"/>